<gene>
    <name evidence="1" type="ORF">DPMN_027525</name>
</gene>
<dbReference type="Proteomes" id="UP000828390">
    <property type="component" value="Unassembled WGS sequence"/>
</dbReference>
<comment type="caution">
    <text evidence="1">The sequence shown here is derived from an EMBL/GenBank/DDBJ whole genome shotgun (WGS) entry which is preliminary data.</text>
</comment>
<organism evidence="1 2">
    <name type="scientific">Dreissena polymorpha</name>
    <name type="common">Zebra mussel</name>
    <name type="synonym">Mytilus polymorpha</name>
    <dbReference type="NCBI Taxonomy" id="45954"/>
    <lineage>
        <taxon>Eukaryota</taxon>
        <taxon>Metazoa</taxon>
        <taxon>Spiralia</taxon>
        <taxon>Lophotrochozoa</taxon>
        <taxon>Mollusca</taxon>
        <taxon>Bivalvia</taxon>
        <taxon>Autobranchia</taxon>
        <taxon>Heteroconchia</taxon>
        <taxon>Euheterodonta</taxon>
        <taxon>Imparidentia</taxon>
        <taxon>Neoheterodontei</taxon>
        <taxon>Myida</taxon>
        <taxon>Dreissenoidea</taxon>
        <taxon>Dreissenidae</taxon>
        <taxon>Dreissena</taxon>
    </lineage>
</organism>
<reference evidence="1" key="1">
    <citation type="journal article" date="2019" name="bioRxiv">
        <title>The Genome of the Zebra Mussel, Dreissena polymorpha: A Resource for Invasive Species Research.</title>
        <authorList>
            <person name="McCartney M.A."/>
            <person name="Auch B."/>
            <person name="Kono T."/>
            <person name="Mallez S."/>
            <person name="Zhang Y."/>
            <person name="Obille A."/>
            <person name="Becker A."/>
            <person name="Abrahante J.E."/>
            <person name="Garbe J."/>
            <person name="Badalamenti J.P."/>
            <person name="Herman A."/>
            <person name="Mangelson H."/>
            <person name="Liachko I."/>
            <person name="Sullivan S."/>
            <person name="Sone E.D."/>
            <person name="Koren S."/>
            <person name="Silverstein K.A.T."/>
            <person name="Beckman K.B."/>
            <person name="Gohl D.M."/>
        </authorList>
    </citation>
    <scope>NUCLEOTIDE SEQUENCE</scope>
    <source>
        <strain evidence="1">Duluth1</strain>
        <tissue evidence="1">Whole animal</tissue>
    </source>
</reference>
<keyword evidence="2" id="KW-1185">Reference proteome</keyword>
<name>A0A9D4LUI4_DREPO</name>
<sequence length="65" mass="7164">MQYAAKVAPVQPAHPSSLVKLCILRRNTQEISRNLVESVALEQTVQARRLDFSHAGCICNKTNSA</sequence>
<dbReference type="AlphaFoldDB" id="A0A9D4LUI4"/>
<evidence type="ECO:0000313" key="2">
    <source>
        <dbReference type="Proteomes" id="UP000828390"/>
    </source>
</evidence>
<proteinExistence type="predicted"/>
<dbReference type="EMBL" id="JAIWYP010000002">
    <property type="protein sequence ID" value="KAH3864505.1"/>
    <property type="molecule type" value="Genomic_DNA"/>
</dbReference>
<accession>A0A9D4LUI4</accession>
<evidence type="ECO:0000313" key="1">
    <source>
        <dbReference type="EMBL" id="KAH3864505.1"/>
    </source>
</evidence>
<reference evidence="1" key="2">
    <citation type="submission" date="2020-11" db="EMBL/GenBank/DDBJ databases">
        <authorList>
            <person name="McCartney M.A."/>
            <person name="Auch B."/>
            <person name="Kono T."/>
            <person name="Mallez S."/>
            <person name="Becker A."/>
            <person name="Gohl D.M."/>
            <person name="Silverstein K.A.T."/>
            <person name="Koren S."/>
            <person name="Bechman K.B."/>
            <person name="Herman A."/>
            <person name="Abrahante J.E."/>
            <person name="Garbe J."/>
        </authorList>
    </citation>
    <scope>NUCLEOTIDE SEQUENCE</scope>
    <source>
        <strain evidence="1">Duluth1</strain>
        <tissue evidence="1">Whole animal</tissue>
    </source>
</reference>
<protein>
    <submittedName>
        <fullName evidence="1">Uncharacterized protein</fullName>
    </submittedName>
</protein>